<dbReference type="AlphaFoldDB" id="A0A6S6R523"/>
<dbReference type="GO" id="GO:0009073">
    <property type="term" value="P:aromatic amino acid family biosynthetic process"/>
    <property type="evidence" value="ECO:0007669"/>
    <property type="project" value="InterPro"/>
</dbReference>
<organism evidence="4 5">
    <name type="scientific">Anaerocolumna cellulosilytica</name>
    <dbReference type="NCBI Taxonomy" id="433286"/>
    <lineage>
        <taxon>Bacteria</taxon>
        <taxon>Bacillati</taxon>
        <taxon>Bacillota</taxon>
        <taxon>Clostridia</taxon>
        <taxon>Lachnospirales</taxon>
        <taxon>Lachnospiraceae</taxon>
        <taxon>Anaerocolumna</taxon>
    </lineage>
</organism>
<name>A0A6S6R523_9FIRM</name>
<dbReference type="InterPro" id="IPR013785">
    <property type="entry name" value="Aldolase_TIM"/>
</dbReference>
<dbReference type="InterPro" id="IPR041071">
    <property type="entry name" value="DAHP_snth_FXD"/>
</dbReference>
<evidence type="ECO:0000313" key="4">
    <source>
        <dbReference type="EMBL" id="BCJ94552.1"/>
    </source>
</evidence>
<evidence type="ECO:0000259" key="3">
    <source>
        <dbReference type="Pfam" id="PF18152"/>
    </source>
</evidence>
<gene>
    <name evidence="4" type="ORF">acsn021_21210</name>
</gene>
<evidence type="ECO:0000256" key="1">
    <source>
        <dbReference type="ARBA" id="ARBA00022679"/>
    </source>
</evidence>
<reference evidence="4 5" key="1">
    <citation type="journal article" date="2016" name="Int. J. Syst. Evol. Microbiol.">
        <title>Descriptions of Anaerotaenia torta gen. nov., sp. nov. and Anaerocolumna cellulosilytica gen. nov., sp. nov. isolated from a methanogenic reactor of cattle waste.</title>
        <authorList>
            <person name="Uek A."/>
            <person name="Ohtaki Y."/>
            <person name="Kaku N."/>
            <person name="Ueki K."/>
        </authorList>
    </citation>
    <scope>NUCLEOTIDE SEQUENCE [LARGE SCALE GENOMIC DNA]</scope>
    <source>
        <strain evidence="4 5">SN021</strain>
    </source>
</reference>
<dbReference type="GO" id="GO:0016740">
    <property type="term" value="F:transferase activity"/>
    <property type="evidence" value="ECO:0007669"/>
    <property type="project" value="UniProtKB-KW"/>
</dbReference>
<proteinExistence type="predicted"/>
<dbReference type="PANTHER" id="PTHR43018">
    <property type="entry name" value="PHOSPHO-2-DEHYDRO-3-DEOXYHEPTONATE ALDOLASE"/>
    <property type="match status" value="1"/>
</dbReference>
<dbReference type="Gene3D" id="3.20.20.70">
    <property type="entry name" value="Aldolase class I"/>
    <property type="match status" value="1"/>
</dbReference>
<dbReference type="NCBIfam" id="TIGR01361">
    <property type="entry name" value="DAHP_synth_Bsub"/>
    <property type="match status" value="1"/>
</dbReference>
<dbReference type="InterPro" id="IPR006218">
    <property type="entry name" value="DAHP1/KDSA"/>
</dbReference>
<dbReference type="Pfam" id="PF18152">
    <property type="entry name" value="DAHP_snth_FXD"/>
    <property type="match status" value="1"/>
</dbReference>
<accession>A0A6S6R523</accession>
<sequence length="350" mass="38122">MCTPKACVHSGYKMIIVMKQNAKKESIKNIIRIIEDKGLSAHISDGKEVTIIGVVGDKTKLHDQNLEIAPEVERIVPVTESYKLANKKFHPEPSIVKVGNVSIGGGNLVIMSGPCAVESREQLFDTAHAIKKSGAQILRGGAYKPRTSPYAFQGLEEEGLKYMKEAREETGLAVVCEVTSLAAIESAVKYVDMLQIGARNMQNFYLLKEAGKTGLPVLLKRGLSATIDEWLNAAEYIIAEGNPNVVLCERGIRTFETATRNTLDISAVPVIKSKSHLPIIVDPSHATGVREYVNPLARCAVAAGADGLMIETHPNPAIALSDGPQSLTFPQFEELCQELRPFAELMGRKF</sequence>
<dbReference type="InterPro" id="IPR006268">
    <property type="entry name" value="DAHP_syn_2"/>
</dbReference>
<evidence type="ECO:0000313" key="5">
    <source>
        <dbReference type="Proteomes" id="UP000515561"/>
    </source>
</evidence>
<dbReference type="SUPFAM" id="SSF51569">
    <property type="entry name" value="Aldolase"/>
    <property type="match status" value="1"/>
</dbReference>
<dbReference type="Pfam" id="PF00793">
    <property type="entry name" value="DAHP_synth_1"/>
    <property type="match status" value="1"/>
</dbReference>
<keyword evidence="1" id="KW-0808">Transferase</keyword>
<dbReference type="InterPro" id="IPR052899">
    <property type="entry name" value="Class-I_DAHP_synthase"/>
</dbReference>
<keyword evidence="5" id="KW-1185">Reference proteome</keyword>
<dbReference type="NCBIfam" id="NF009239">
    <property type="entry name" value="PRK12595.1"/>
    <property type="match status" value="1"/>
</dbReference>
<dbReference type="PANTHER" id="PTHR43018:SF2">
    <property type="entry name" value="PHOSPHO-2-DEHYDRO-3-DEOXYHEPTONATE ALDOLASE"/>
    <property type="match status" value="1"/>
</dbReference>
<dbReference type="KEGG" id="acel:acsn021_21210"/>
<dbReference type="Proteomes" id="UP000515561">
    <property type="component" value="Chromosome"/>
</dbReference>
<dbReference type="EMBL" id="AP023367">
    <property type="protein sequence ID" value="BCJ94552.1"/>
    <property type="molecule type" value="Genomic_DNA"/>
</dbReference>
<feature type="domain" description="DAHP synthetase I/KDSA" evidence="2">
    <location>
        <begin position="100"/>
        <end position="337"/>
    </location>
</feature>
<protein>
    <submittedName>
        <fullName evidence="4">3-deoxy-7-phosphoheptulonate synthase</fullName>
    </submittedName>
</protein>
<evidence type="ECO:0000259" key="2">
    <source>
        <dbReference type="Pfam" id="PF00793"/>
    </source>
</evidence>
<dbReference type="GO" id="GO:0016832">
    <property type="term" value="F:aldehyde-lyase activity"/>
    <property type="evidence" value="ECO:0007669"/>
    <property type="project" value="InterPro"/>
</dbReference>
<dbReference type="NCBIfam" id="NF006421">
    <property type="entry name" value="PRK08673.1"/>
    <property type="match status" value="1"/>
</dbReference>
<feature type="domain" description="DAHP synthase ferredoxin-like" evidence="3">
    <location>
        <begin position="14"/>
        <end position="80"/>
    </location>
</feature>
<dbReference type="Gene3D" id="3.30.70.1140">
    <property type="entry name" value="Phospho-2-dehydro-3-deoxyheptonate aldolase, domain 1"/>
    <property type="match status" value="1"/>
</dbReference>